<evidence type="ECO:0000256" key="3">
    <source>
        <dbReference type="ARBA" id="ARBA00022679"/>
    </source>
</evidence>
<dbReference type="GO" id="GO:0046872">
    <property type="term" value="F:metal ion binding"/>
    <property type="evidence" value="ECO:0007669"/>
    <property type="project" value="UniProtKB-KW"/>
</dbReference>
<evidence type="ECO:0000259" key="14">
    <source>
        <dbReference type="Pfam" id="PF12804"/>
    </source>
</evidence>
<dbReference type="AlphaFoldDB" id="A0A382RIL0"/>
<evidence type="ECO:0000256" key="9">
    <source>
        <dbReference type="ARBA" id="ARBA00023268"/>
    </source>
</evidence>
<dbReference type="SUPFAM" id="SSF53448">
    <property type="entry name" value="Nucleotide-diphospho-sugar transferases"/>
    <property type="match status" value="1"/>
</dbReference>
<dbReference type="GO" id="GO:0019134">
    <property type="term" value="F:glucosamine-1-phosphate N-acetyltransferase activity"/>
    <property type="evidence" value="ECO:0007669"/>
    <property type="project" value="UniProtKB-EC"/>
</dbReference>
<evidence type="ECO:0000313" key="15">
    <source>
        <dbReference type="EMBL" id="SVC96818.1"/>
    </source>
</evidence>
<evidence type="ECO:0000256" key="13">
    <source>
        <dbReference type="ARBA" id="ARBA00048493"/>
    </source>
</evidence>
<gene>
    <name evidence="15" type="ORF">METZ01_LOCUS349672</name>
</gene>
<organism evidence="15">
    <name type="scientific">marine metagenome</name>
    <dbReference type="NCBI Taxonomy" id="408172"/>
    <lineage>
        <taxon>unclassified sequences</taxon>
        <taxon>metagenomes</taxon>
        <taxon>ecological metagenomes</taxon>
    </lineage>
</organism>
<evidence type="ECO:0000256" key="12">
    <source>
        <dbReference type="ARBA" id="ARBA00048247"/>
    </source>
</evidence>
<evidence type="ECO:0000256" key="10">
    <source>
        <dbReference type="ARBA" id="ARBA00023315"/>
    </source>
</evidence>
<keyword evidence="2" id="KW-0963">Cytoplasm</keyword>
<keyword evidence="5" id="KW-0479">Metal-binding</keyword>
<evidence type="ECO:0000256" key="6">
    <source>
        <dbReference type="ARBA" id="ARBA00022842"/>
    </source>
</evidence>
<keyword evidence="11" id="KW-0961">Cell wall biogenesis/degradation</keyword>
<dbReference type="GO" id="GO:0009252">
    <property type="term" value="P:peptidoglycan biosynthetic process"/>
    <property type="evidence" value="ECO:0007669"/>
    <property type="project" value="UniProtKB-KW"/>
</dbReference>
<name>A0A382RIL0_9ZZZZ</name>
<evidence type="ECO:0000256" key="7">
    <source>
        <dbReference type="ARBA" id="ARBA00022960"/>
    </source>
</evidence>
<dbReference type="Gene3D" id="3.90.550.10">
    <property type="entry name" value="Spore Coat Polysaccharide Biosynthesis Protein SpsA, Chain A"/>
    <property type="match status" value="1"/>
</dbReference>
<evidence type="ECO:0000256" key="11">
    <source>
        <dbReference type="ARBA" id="ARBA00023316"/>
    </source>
</evidence>
<dbReference type="Pfam" id="PF12804">
    <property type="entry name" value="NTP_transf_3"/>
    <property type="match status" value="1"/>
</dbReference>
<feature type="domain" description="MobA-like NTP transferase" evidence="14">
    <location>
        <begin position="6"/>
        <end position="128"/>
    </location>
</feature>
<comment type="catalytic activity">
    <reaction evidence="13">
        <text>N-acetyl-alpha-D-glucosamine 1-phosphate + UTP + H(+) = UDP-N-acetyl-alpha-D-glucosamine + diphosphate</text>
        <dbReference type="Rhea" id="RHEA:13509"/>
        <dbReference type="ChEBI" id="CHEBI:15378"/>
        <dbReference type="ChEBI" id="CHEBI:33019"/>
        <dbReference type="ChEBI" id="CHEBI:46398"/>
        <dbReference type="ChEBI" id="CHEBI:57705"/>
        <dbReference type="ChEBI" id="CHEBI:57776"/>
        <dbReference type="EC" id="2.7.7.23"/>
    </reaction>
</comment>
<evidence type="ECO:0000256" key="4">
    <source>
        <dbReference type="ARBA" id="ARBA00022695"/>
    </source>
</evidence>
<comment type="catalytic activity">
    <reaction evidence="12">
        <text>alpha-D-glucosamine 1-phosphate + acetyl-CoA = N-acetyl-alpha-D-glucosamine 1-phosphate + CoA + H(+)</text>
        <dbReference type="Rhea" id="RHEA:13725"/>
        <dbReference type="ChEBI" id="CHEBI:15378"/>
        <dbReference type="ChEBI" id="CHEBI:57287"/>
        <dbReference type="ChEBI" id="CHEBI:57288"/>
        <dbReference type="ChEBI" id="CHEBI:57776"/>
        <dbReference type="ChEBI" id="CHEBI:58516"/>
        <dbReference type="EC" id="2.3.1.157"/>
    </reaction>
</comment>
<keyword evidence="9" id="KW-0511">Multifunctional enzyme</keyword>
<evidence type="ECO:0000256" key="1">
    <source>
        <dbReference type="ARBA" id="ARBA00001946"/>
    </source>
</evidence>
<dbReference type="GO" id="GO:0071555">
    <property type="term" value="P:cell wall organization"/>
    <property type="evidence" value="ECO:0007669"/>
    <property type="project" value="UniProtKB-KW"/>
</dbReference>
<evidence type="ECO:0000256" key="8">
    <source>
        <dbReference type="ARBA" id="ARBA00022984"/>
    </source>
</evidence>
<keyword evidence="3" id="KW-0808">Transferase</keyword>
<accession>A0A382RIL0</accession>
<keyword evidence="10" id="KW-0012">Acyltransferase</keyword>
<dbReference type="InterPro" id="IPR050065">
    <property type="entry name" value="GlmU-like"/>
</dbReference>
<keyword evidence="7" id="KW-0133">Cell shape</keyword>
<comment type="cofactor">
    <cofactor evidence="1">
        <name>Mg(2+)</name>
        <dbReference type="ChEBI" id="CHEBI:18420"/>
    </cofactor>
</comment>
<evidence type="ECO:0000256" key="5">
    <source>
        <dbReference type="ARBA" id="ARBA00022723"/>
    </source>
</evidence>
<protein>
    <recommendedName>
        <fullName evidence="14">MobA-like NTP transferase domain-containing protein</fullName>
    </recommendedName>
</protein>
<dbReference type="GO" id="GO:0003977">
    <property type="term" value="F:UDP-N-acetylglucosamine diphosphorylase activity"/>
    <property type="evidence" value="ECO:0007669"/>
    <property type="project" value="UniProtKB-EC"/>
</dbReference>
<reference evidence="15" key="1">
    <citation type="submission" date="2018-05" db="EMBL/GenBank/DDBJ databases">
        <authorList>
            <person name="Lanie J.A."/>
            <person name="Ng W.-L."/>
            <person name="Kazmierczak K.M."/>
            <person name="Andrzejewski T.M."/>
            <person name="Davidsen T.M."/>
            <person name="Wayne K.J."/>
            <person name="Tettelin H."/>
            <person name="Glass J.I."/>
            <person name="Rusch D."/>
            <person name="Podicherti R."/>
            <person name="Tsui H.-C.T."/>
            <person name="Winkler M.E."/>
        </authorList>
    </citation>
    <scope>NUCLEOTIDE SEQUENCE</scope>
</reference>
<proteinExistence type="predicted"/>
<dbReference type="PANTHER" id="PTHR43584:SF3">
    <property type="entry name" value="BIFUNCTIONAL PROTEIN GLMU"/>
    <property type="match status" value="1"/>
</dbReference>
<dbReference type="InterPro" id="IPR029044">
    <property type="entry name" value="Nucleotide-diphossugar_trans"/>
</dbReference>
<dbReference type="EMBL" id="UINC01121561">
    <property type="protein sequence ID" value="SVC96818.1"/>
    <property type="molecule type" value="Genomic_DNA"/>
</dbReference>
<dbReference type="Gene3D" id="2.160.10.10">
    <property type="entry name" value="Hexapeptide repeat proteins"/>
    <property type="match status" value="1"/>
</dbReference>
<dbReference type="InterPro" id="IPR025877">
    <property type="entry name" value="MobA-like_NTP_Trfase"/>
</dbReference>
<keyword evidence="8" id="KW-0573">Peptidoglycan synthesis</keyword>
<keyword evidence="4" id="KW-0548">Nucleotidyltransferase</keyword>
<dbReference type="GO" id="GO:0008360">
    <property type="term" value="P:regulation of cell shape"/>
    <property type="evidence" value="ECO:0007669"/>
    <property type="project" value="UniProtKB-KW"/>
</dbReference>
<feature type="non-terminal residue" evidence="15">
    <location>
        <position position="297"/>
    </location>
</feature>
<keyword evidence="6" id="KW-0460">Magnesium</keyword>
<dbReference type="InterPro" id="IPR011004">
    <property type="entry name" value="Trimer_LpxA-like_sf"/>
</dbReference>
<dbReference type="PANTHER" id="PTHR43584">
    <property type="entry name" value="NUCLEOTIDYL TRANSFERASE"/>
    <property type="match status" value="1"/>
</dbReference>
<evidence type="ECO:0000256" key="2">
    <source>
        <dbReference type="ARBA" id="ARBA00022490"/>
    </source>
</evidence>
<dbReference type="SUPFAM" id="SSF51161">
    <property type="entry name" value="Trimeric LpxA-like enzymes"/>
    <property type="match status" value="1"/>
</dbReference>
<sequence>MDDLAGIILAAGEGIRMKSRTPKVLHCFCGKELLRYPVELLGRAGVGRIVVVVSPASQDAVKELLGDSVEYAVQSAKTGTAGAVESAAAALRGQAQQVVVIGGDSPLVTEESVRSLVSGHLENSRQMSVLSGIVADGRGLGRINRDLGSQQNILGINEASDDRERLNEHVEVNSGVYCFQGEWLWENLGRVTVGSGPERYLTDLAAIAADQGANVAALPSNDPDEALGINNRVELANLENIQRRRIREHWMLEGVTITDPASVMIDAGVTIGQDTVVLPNTILLGSTSLGSGCAIGP</sequence>